<sequence length="258" mass="29169">MLPVTRTPGSDLMPSTFDAVFETVDELTENKRLSCFFFVRKPPGLRLRFLLPEPSGGATQRIKNCCDSLVKRGLAERWFASVYEAETFKLGGPEAVEAVHAHFSADSRAWWRLVQLAQKRATVDTRLLSLAVLNDLFLRFLEYPEEIWDVWCRITYMHGARVTSESSTVAVPTIERILGHLGPEESAILCAYSSANTIMAARFDELHAQGKLLFAYRFILPHVALYHWNRYGFTPSDRTHMFTAMTNAWSPHAVGPGS</sequence>
<dbReference type="RefSeq" id="WP_184567939.1">
    <property type="nucleotide sequence ID" value="NZ_BAAARS010000012.1"/>
</dbReference>
<evidence type="ECO:0000313" key="2">
    <source>
        <dbReference type="EMBL" id="MBB6081848.1"/>
    </source>
</evidence>
<name>A0A7W9TJH2_9ACTN</name>
<evidence type="ECO:0000313" key="3">
    <source>
        <dbReference type="Proteomes" id="UP000591537"/>
    </source>
</evidence>
<protein>
    <submittedName>
        <fullName evidence="2">Thiopeptide-type bacteriocin biosynthesis protein</fullName>
    </submittedName>
</protein>
<dbReference type="Pfam" id="PF14028">
    <property type="entry name" value="Lant_dehydr_C"/>
    <property type="match status" value="1"/>
</dbReference>
<proteinExistence type="predicted"/>
<dbReference type="NCBIfam" id="TIGR03891">
    <property type="entry name" value="thiopep_ocin"/>
    <property type="match status" value="1"/>
</dbReference>
<gene>
    <name evidence="2" type="ORF">HNR57_007811</name>
</gene>
<dbReference type="AlphaFoldDB" id="A0A7W9TJH2"/>
<organism evidence="2 3">
    <name type="scientific">Streptomyces paradoxus</name>
    <dbReference type="NCBI Taxonomy" id="66375"/>
    <lineage>
        <taxon>Bacteria</taxon>
        <taxon>Bacillati</taxon>
        <taxon>Actinomycetota</taxon>
        <taxon>Actinomycetes</taxon>
        <taxon>Kitasatosporales</taxon>
        <taxon>Streptomycetaceae</taxon>
        <taxon>Streptomyces</taxon>
    </lineage>
</organism>
<dbReference type="Proteomes" id="UP000591537">
    <property type="component" value="Unassembled WGS sequence"/>
</dbReference>
<keyword evidence="3" id="KW-1185">Reference proteome</keyword>
<comment type="caution">
    <text evidence="2">The sequence shown here is derived from an EMBL/GenBank/DDBJ whole genome shotgun (WGS) entry which is preliminary data.</text>
</comment>
<evidence type="ECO:0000259" key="1">
    <source>
        <dbReference type="Pfam" id="PF14028"/>
    </source>
</evidence>
<dbReference type="InterPro" id="IPR023809">
    <property type="entry name" value="Thiopep_bacteriocin_synth_dom"/>
</dbReference>
<feature type="domain" description="Thiopeptide-type bacteriocin biosynthesis" evidence="1">
    <location>
        <begin position="19"/>
        <end position="241"/>
    </location>
</feature>
<accession>A0A7W9TJH2</accession>
<reference evidence="2 3" key="1">
    <citation type="submission" date="2020-08" db="EMBL/GenBank/DDBJ databases">
        <title>Genomic Encyclopedia of Type Strains, Phase IV (KMG-IV): sequencing the most valuable type-strain genomes for metagenomic binning, comparative biology and taxonomic classification.</title>
        <authorList>
            <person name="Goeker M."/>
        </authorList>
    </citation>
    <scope>NUCLEOTIDE SEQUENCE [LARGE SCALE GENOMIC DNA]</scope>
    <source>
        <strain evidence="2 3">DSM 43350</strain>
    </source>
</reference>
<dbReference type="EMBL" id="JACHGV010000023">
    <property type="protein sequence ID" value="MBB6081848.1"/>
    <property type="molecule type" value="Genomic_DNA"/>
</dbReference>